<evidence type="ECO:0008006" key="4">
    <source>
        <dbReference type="Google" id="ProtNLM"/>
    </source>
</evidence>
<protein>
    <recommendedName>
        <fullName evidence="4">Cytochrome c oxidase subunit 2A</fullName>
    </recommendedName>
</protein>
<dbReference type="RefSeq" id="WP_380931552.1">
    <property type="nucleotide sequence ID" value="NZ_JBHUGS010000005.1"/>
</dbReference>
<keyword evidence="3" id="KW-1185">Reference proteome</keyword>
<evidence type="ECO:0000313" key="3">
    <source>
        <dbReference type="Proteomes" id="UP001597400"/>
    </source>
</evidence>
<proteinExistence type="predicted"/>
<name>A0ABW4U3T5_9SPHN</name>
<keyword evidence="1" id="KW-1133">Transmembrane helix</keyword>
<sequence>MAQAQTDFRVGTSGTTAGDRPSDMFQGLALATIFSVVLWSVLILMVLHYA</sequence>
<keyword evidence="1" id="KW-0812">Transmembrane</keyword>
<dbReference type="EMBL" id="JBHUGS010000005">
    <property type="protein sequence ID" value="MFD1952537.1"/>
    <property type="molecule type" value="Genomic_DNA"/>
</dbReference>
<keyword evidence="1" id="KW-0472">Membrane</keyword>
<evidence type="ECO:0000313" key="2">
    <source>
        <dbReference type="EMBL" id="MFD1952537.1"/>
    </source>
</evidence>
<accession>A0ABW4U3T5</accession>
<dbReference type="Proteomes" id="UP001597400">
    <property type="component" value="Unassembled WGS sequence"/>
</dbReference>
<evidence type="ECO:0000256" key="1">
    <source>
        <dbReference type="SAM" id="Phobius"/>
    </source>
</evidence>
<reference evidence="3" key="1">
    <citation type="journal article" date="2019" name="Int. J. Syst. Evol. Microbiol.">
        <title>The Global Catalogue of Microorganisms (GCM) 10K type strain sequencing project: providing services to taxonomists for standard genome sequencing and annotation.</title>
        <authorList>
            <consortium name="The Broad Institute Genomics Platform"/>
            <consortium name="The Broad Institute Genome Sequencing Center for Infectious Disease"/>
            <person name="Wu L."/>
            <person name="Ma J."/>
        </authorList>
    </citation>
    <scope>NUCLEOTIDE SEQUENCE [LARGE SCALE GENOMIC DNA]</scope>
    <source>
        <strain evidence="3">CGMCC 1.12702</strain>
    </source>
</reference>
<feature type="transmembrane region" description="Helical" evidence="1">
    <location>
        <begin position="28"/>
        <end position="47"/>
    </location>
</feature>
<organism evidence="2 3">
    <name type="scientific">Sphingomonas arantia</name>
    <dbReference type="NCBI Taxonomy" id="1460676"/>
    <lineage>
        <taxon>Bacteria</taxon>
        <taxon>Pseudomonadati</taxon>
        <taxon>Pseudomonadota</taxon>
        <taxon>Alphaproteobacteria</taxon>
        <taxon>Sphingomonadales</taxon>
        <taxon>Sphingomonadaceae</taxon>
        <taxon>Sphingomonas</taxon>
    </lineage>
</organism>
<comment type="caution">
    <text evidence="2">The sequence shown here is derived from an EMBL/GenBank/DDBJ whole genome shotgun (WGS) entry which is preliminary data.</text>
</comment>
<gene>
    <name evidence="2" type="ORF">ACFSGX_17300</name>
</gene>